<gene>
    <name evidence="5" type="ORF">S01H1_15311</name>
</gene>
<dbReference type="InterPro" id="IPR008279">
    <property type="entry name" value="PEP-util_enz_mobile_dom"/>
</dbReference>
<proteinExistence type="inferred from homology"/>
<name>X0RU46_9ZZZZ</name>
<dbReference type="InterPro" id="IPR006319">
    <property type="entry name" value="PEP_synth"/>
</dbReference>
<comment type="similarity">
    <text evidence="1">Belongs to the PEP-utilizing enzyme family.</text>
</comment>
<dbReference type="AlphaFoldDB" id="X0RU46"/>
<dbReference type="SUPFAM" id="SSF52009">
    <property type="entry name" value="Phosphohistidine domain"/>
    <property type="match status" value="1"/>
</dbReference>
<sequence>VVKVIMNPASMKSFHKGQILVAGMTRPDYVPYMEKAAAFITDGGGILCHAAIVAREMGKPCIVGTQIATKVFKDGDLVEVDADKGIIRKLEV</sequence>
<organism evidence="5">
    <name type="scientific">marine sediment metagenome</name>
    <dbReference type="NCBI Taxonomy" id="412755"/>
    <lineage>
        <taxon>unclassified sequences</taxon>
        <taxon>metagenomes</taxon>
        <taxon>ecological metagenomes</taxon>
    </lineage>
</organism>
<reference evidence="5" key="1">
    <citation type="journal article" date="2014" name="Front. Microbiol.">
        <title>High frequency of phylogenetically diverse reductive dehalogenase-homologous genes in deep subseafloor sedimentary metagenomes.</title>
        <authorList>
            <person name="Kawai M."/>
            <person name="Futagami T."/>
            <person name="Toyoda A."/>
            <person name="Takaki Y."/>
            <person name="Nishi S."/>
            <person name="Hori S."/>
            <person name="Arai W."/>
            <person name="Tsubouchi T."/>
            <person name="Morono Y."/>
            <person name="Uchiyama I."/>
            <person name="Ito T."/>
            <person name="Fujiyama A."/>
            <person name="Inagaki F."/>
            <person name="Takami H."/>
        </authorList>
    </citation>
    <scope>NUCLEOTIDE SEQUENCE</scope>
    <source>
        <strain evidence="5">Expedition CK06-06</strain>
    </source>
</reference>
<dbReference type="PANTHER" id="PTHR43030:SF1">
    <property type="entry name" value="PHOSPHOENOLPYRUVATE SYNTHASE"/>
    <property type="match status" value="1"/>
</dbReference>
<evidence type="ECO:0000259" key="4">
    <source>
        <dbReference type="Pfam" id="PF00391"/>
    </source>
</evidence>
<evidence type="ECO:0000256" key="2">
    <source>
        <dbReference type="ARBA" id="ARBA00022741"/>
    </source>
</evidence>
<feature type="domain" description="PEP-utilising enzyme mobile" evidence="4">
    <location>
        <begin position="15"/>
        <end position="85"/>
    </location>
</feature>
<evidence type="ECO:0000313" key="5">
    <source>
        <dbReference type="EMBL" id="GAF72313.1"/>
    </source>
</evidence>
<keyword evidence="3" id="KW-0067">ATP-binding</keyword>
<protein>
    <recommendedName>
        <fullName evidence="4">PEP-utilising enzyme mobile domain-containing protein</fullName>
    </recommendedName>
</protein>
<accession>X0RU46</accession>
<dbReference type="InterPro" id="IPR036637">
    <property type="entry name" value="Phosphohistidine_dom_sf"/>
</dbReference>
<comment type="caution">
    <text evidence="5">The sequence shown here is derived from an EMBL/GenBank/DDBJ whole genome shotgun (WGS) entry which is preliminary data.</text>
</comment>
<feature type="non-terminal residue" evidence="5">
    <location>
        <position position="1"/>
    </location>
</feature>
<dbReference type="GO" id="GO:0005524">
    <property type="term" value="F:ATP binding"/>
    <property type="evidence" value="ECO:0007669"/>
    <property type="project" value="UniProtKB-KW"/>
</dbReference>
<dbReference type="EMBL" id="BARS01007992">
    <property type="protein sequence ID" value="GAF72313.1"/>
    <property type="molecule type" value="Genomic_DNA"/>
</dbReference>
<evidence type="ECO:0000256" key="1">
    <source>
        <dbReference type="ARBA" id="ARBA00007837"/>
    </source>
</evidence>
<evidence type="ECO:0000256" key="3">
    <source>
        <dbReference type="ARBA" id="ARBA00022840"/>
    </source>
</evidence>
<dbReference type="Gene3D" id="3.50.30.10">
    <property type="entry name" value="Phosphohistidine domain"/>
    <property type="match status" value="1"/>
</dbReference>
<dbReference type="GO" id="GO:0008986">
    <property type="term" value="F:pyruvate, water dikinase activity"/>
    <property type="evidence" value="ECO:0007669"/>
    <property type="project" value="InterPro"/>
</dbReference>
<keyword evidence="2" id="KW-0547">Nucleotide-binding</keyword>
<dbReference type="Pfam" id="PF00391">
    <property type="entry name" value="PEP-utilizers"/>
    <property type="match status" value="1"/>
</dbReference>
<dbReference type="PANTHER" id="PTHR43030">
    <property type="entry name" value="PHOSPHOENOLPYRUVATE SYNTHASE"/>
    <property type="match status" value="1"/>
</dbReference>